<dbReference type="Pfam" id="PF12770">
    <property type="entry name" value="CHAT"/>
    <property type="match status" value="1"/>
</dbReference>
<dbReference type="InterPro" id="IPR024983">
    <property type="entry name" value="CHAT_dom"/>
</dbReference>
<evidence type="ECO:0000313" key="4">
    <source>
        <dbReference type="Proteomes" id="UP000515163"/>
    </source>
</evidence>
<dbReference type="Gene3D" id="1.25.40.10">
    <property type="entry name" value="Tetratricopeptide repeat domain"/>
    <property type="match status" value="6"/>
</dbReference>
<protein>
    <submittedName>
        <fullName evidence="5">Tetratricopeptide repeat protein 28-like isoform X1</fullName>
    </submittedName>
</protein>
<dbReference type="InParanoid" id="A0A6P8ITL9"/>
<feature type="repeat" description="TPR" evidence="1">
    <location>
        <begin position="427"/>
        <end position="460"/>
    </location>
</feature>
<evidence type="ECO:0000256" key="2">
    <source>
        <dbReference type="SAM" id="MobiDB-lite"/>
    </source>
</evidence>
<dbReference type="Pfam" id="PF13374">
    <property type="entry name" value="TPR_10"/>
    <property type="match status" value="1"/>
</dbReference>
<name>A0A6P8ITL9_ACTTE</name>
<dbReference type="InterPro" id="IPR019734">
    <property type="entry name" value="TPR_rpt"/>
</dbReference>
<dbReference type="PANTHER" id="PTHR10098:SF108">
    <property type="entry name" value="TETRATRICOPEPTIDE REPEAT PROTEIN 28"/>
    <property type="match status" value="1"/>
</dbReference>
<feature type="compositionally biased region" description="Acidic residues" evidence="2">
    <location>
        <begin position="12"/>
        <end position="24"/>
    </location>
</feature>
<evidence type="ECO:0000256" key="1">
    <source>
        <dbReference type="PROSITE-ProRule" id="PRU00339"/>
    </source>
</evidence>
<feature type="repeat" description="TPR" evidence="1">
    <location>
        <begin position="387"/>
        <end position="420"/>
    </location>
</feature>
<feature type="repeat" description="TPR" evidence="1">
    <location>
        <begin position="794"/>
        <end position="827"/>
    </location>
</feature>
<organism evidence="4 5">
    <name type="scientific">Actinia tenebrosa</name>
    <name type="common">Australian red waratah sea anemone</name>
    <dbReference type="NCBI Taxonomy" id="6105"/>
    <lineage>
        <taxon>Eukaryota</taxon>
        <taxon>Metazoa</taxon>
        <taxon>Cnidaria</taxon>
        <taxon>Anthozoa</taxon>
        <taxon>Hexacorallia</taxon>
        <taxon>Actiniaria</taxon>
        <taxon>Actiniidae</taxon>
        <taxon>Actinia</taxon>
    </lineage>
</organism>
<feature type="domain" description="CHAT" evidence="3">
    <location>
        <begin position="1034"/>
        <end position="1311"/>
    </location>
</feature>
<dbReference type="SMART" id="SM00028">
    <property type="entry name" value="TPR"/>
    <property type="match status" value="18"/>
</dbReference>
<evidence type="ECO:0000313" key="5">
    <source>
        <dbReference type="RefSeq" id="XP_031570576.1"/>
    </source>
</evidence>
<proteinExistence type="predicted"/>
<accession>A0A6P8ITL9</accession>
<reference evidence="5" key="1">
    <citation type="submission" date="2025-08" db="UniProtKB">
        <authorList>
            <consortium name="RefSeq"/>
        </authorList>
    </citation>
    <scope>IDENTIFICATION</scope>
    <source>
        <tissue evidence="5">Tentacle</tissue>
    </source>
</reference>
<dbReference type="Pfam" id="PF13181">
    <property type="entry name" value="TPR_8"/>
    <property type="match status" value="3"/>
</dbReference>
<evidence type="ECO:0000259" key="3">
    <source>
        <dbReference type="Pfam" id="PF12770"/>
    </source>
</evidence>
<dbReference type="InterPro" id="IPR011990">
    <property type="entry name" value="TPR-like_helical_dom_sf"/>
</dbReference>
<feature type="repeat" description="TPR" evidence="1">
    <location>
        <begin position="627"/>
        <end position="660"/>
    </location>
</feature>
<keyword evidence="4" id="KW-1185">Reference proteome</keyword>
<dbReference type="KEGG" id="aten:116304919"/>
<dbReference type="RefSeq" id="XP_031570576.1">
    <property type="nucleotide sequence ID" value="XM_031714716.1"/>
</dbReference>
<dbReference type="Pfam" id="PF13424">
    <property type="entry name" value="TPR_12"/>
    <property type="match status" value="3"/>
</dbReference>
<feature type="repeat" description="TPR" evidence="1">
    <location>
        <begin position="587"/>
        <end position="620"/>
    </location>
</feature>
<dbReference type="PROSITE" id="PS50005">
    <property type="entry name" value="TPR"/>
    <property type="match status" value="5"/>
</dbReference>
<dbReference type="OrthoDB" id="10040854at2759"/>
<dbReference type="PANTHER" id="PTHR10098">
    <property type="entry name" value="RAPSYN-RELATED"/>
    <property type="match status" value="1"/>
</dbReference>
<gene>
    <name evidence="5" type="primary">LOC116304919</name>
</gene>
<dbReference type="Proteomes" id="UP000515163">
    <property type="component" value="Unplaced"/>
</dbReference>
<dbReference type="SUPFAM" id="SSF48452">
    <property type="entry name" value="TPR-like"/>
    <property type="match status" value="5"/>
</dbReference>
<feature type="region of interest" description="Disordered" evidence="2">
    <location>
        <begin position="1"/>
        <end position="24"/>
    </location>
</feature>
<keyword evidence="1" id="KW-0802">TPR repeat</keyword>
<dbReference type="GeneID" id="116304919"/>
<sequence length="1319" mass="149146">MANTMGDSRGSEEEEESVDKEEEMADANEYLQKGMAHLIKKEYDDVIFYSEKCLAIVQEYSDKVVEMGACCMLAEAHFSKEEYDDAIFYSEKCLAIAQESGDKVVEMYAYTTLGIAHLKKDKCDDAISYSKKCLFIAQESGNKEVEVKLYMTLGVAHWSKEEYDDAIFYSKKCLFIAQESGVKVVEMTACRTLGIAHWSKEEYDDAIFYSEKCLAIAQESGVKVVEMTACRTLGIAHFSKEEYDDAIFYSEKCLAIAQESGDTVVEMTACRTLGKAHFSKEEYDDAIFYSEKCLAIAQESDNKVVQMYAYNTLGIAHLKKDRCDDAISYTKKCLFIAQESGNKKVEMKSYVTLGKVDLNKEEYDDALFYSEKCLFITQEAGNKVVEIESYVTLGIAHLSKEEYDDAISYSKKCLFMAQESGDKVVEMKSYMTLGNAHLKKKEYNDAMLYLENCLAIAQESGDKEVKMYAYIMLGDAHLKKDRCDDAIYYSKKCLATAQESGNKVVELKSYMTLGNAHLHKEEYDHAIFYGEKYLFIAQEYGDKKAEIDAYMLLGVSLFKKEEYDNAIFYVEKFLFIAQEYGDKKAEIDGYMLLGVFLFKKEEYDDAILYLEKCLAIAQESGDKVAEISAYDILGSVNHKGGKYDDAYTYFRKGMSMEKDLKDKRNVSNLRFKSNLHIVNWEVGIFEEVMDDATYTSLFETACADACTQGIFHCIKRCEHHLSQGEYEEALLCLEDGMATATETHTNNKLSIFSYFKAGISQVHAFLGQYDKAIECYKEALNGALVDGDKTTFVANCHYGLGKAYYNLGQTEEAEKSFKDSLKHSEFIFDHLAQNDRFKIAFIDRNIVETSKMLLKVLIDKNNKEEALVLSDHYRAKALKDLLVLSYGMTKEPIAKEGLHYADVQSLVSSSSYTLLFYVTYFKELCTFLIEAGNELECSVQLLEYREACLDKLVDKTFDDIKVRQVVNCEDRSLDHMHYFEKKKNRKEDELTELLTRQKENFFSDQYRSACGSRGNPSQFENIDESSLTSGLEILYHKLIHNIKCLIKQEEIVIIPEGPLYKVPFAALRDPDTGRYLSETKRIRLAPSITSLKLLQECPVEHHSSTGALIIGGPLVGRVMMDGTEKDVGYLEGALDEALDTACILGVRPLLAAVATKPAVLEKLRQGVSVVHIAAHGILSKATIVLAPSPEIRATKIPDEEDYMLTMAEVQQAQVGAQLIVLSCCHSGRGEIKSEGVIGMCRAFLASGARAVVGSLWAIDDQATREFMVKFYTHLKDGKSASTSLHLTMNDMRRTPQYSEPKYWAPFFLMGDDVTIQFKH</sequence>